<organism evidence="1 2">
    <name type="scientific">Araneus ventricosus</name>
    <name type="common">Orbweaver spider</name>
    <name type="synonym">Epeira ventricosa</name>
    <dbReference type="NCBI Taxonomy" id="182803"/>
    <lineage>
        <taxon>Eukaryota</taxon>
        <taxon>Metazoa</taxon>
        <taxon>Ecdysozoa</taxon>
        <taxon>Arthropoda</taxon>
        <taxon>Chelicerata</taxon>
        <taxon>Arachnida</taxon>
        <taxon>Araneae</taxon>
        <taxon>Araneomorphae</taxon>
        <taxon>Entelegynae</taxon>
        <taxon>Araneoidea</taxon>
        <taxon>Araneidae</taxon>
        <taxon>Araneus</taxon>
    </lineage>
</organism>
<protein>
    <submittedName>
        <fullName evidence="1">Uncharacterized protein</fullName>
    </submittedName>
</protein>
<keyword evidence="2" id="KW-1185">Reference proteome</keyword>
<gene>
    <name evidence="1" type="ORF">AVEN_105456_1</name>
</gene>
<sequence>MNVTLDRVEVNSNQEDDSLLRNFWELQEIGIKEEDETNEIDKDILNDFNNSILFNPLTPSGPQNLTTFVYGGFVDIWIREMDSSAFSLFLLTVGGRKRTGA</sequence>
<dbReference type="OrthoDB" id="5984724at2759"/>
<comment type="caution">
    <text evidence="1">The sequence shown here is derived from an EMBL/GenBank/DDBJ whole genome shotgun (WGS) entry which is preliminary data.</text>
</comment>
<proteinExistence type="predicted"/>
<evidence type="ECO:0000313" key="2">
    <source>
        <dbReference type="Proteomes" id="UP000499080"/>
    </source>
</evidence>
<reference evidence="1 2" key="1">
    <citation type="journal article" date="2019" name="Sci. Rep.">
        <title>Orb-weaving spider Araneus ventricosus genome elucidates the spidroin gene catalogue.</title>
        <authorList>
            <person name="Kono N."/>
            <person name="Nakamura H."/>
            <person name="Ohtoshi R."/>
            <person name="Moran D.A.P."/>
            <person name="Shinohara A."/>
            <person name="Yoshida Y."/>
            <person name="Fujiwara M."/>
            <person name="Mori M."/>
            <person name="Tomita M."/>
            <person name="Arakawa K."/>
        </authorList>
    </citation>
    <scope>NUCLEOTIDE SEQUENCE [LARGE SCALE GENOMIC DNA]</scope>
</reference>
<evidence type="ECO:0000313" key="1">
    <source>
        <dbReference type="EMBL" id="GBN58322.1"/>
    </source>
</evidence>
<dbReference type="EMBL" id="BGPR01012915">
    <property type="protein sequence ID" value="GBN58322.1"/>
    <property type="molecule type" value="Genomic_DNA"/>
</dbReference>
<dbReference type="Proteomes" id="UP000499080">
    <property type="component" value="Unassembled WGS sequence"/>
</dbReference>
<dbReference type="AlphaFoldDB" id="A0A4Y2Q522"/>
<name>A0A4Y2Q522_ARAVE</name>
<accession>A0A4Y2Q522</accession>